<comment type="domain">
    <text evidence="10">The DHHC domain is required for palmitoyltransferase activity.</text>
</comment>
<keyword evidence="8 10" id="KW-0012">Acyltransferase</keyword>
<evidence type="ECO:0000256" key="1">
    <source>
        <dbReference type="ARBA" id="ARBA00004141"/>
    </source>
</evidence>
<comment type="similarity">
    <text evidence="10">Belongs to the DHHC palmitoyltransferase family.</text>
</comment>
<dbReference type="AlphaFoldDB" id="A0A4P9XEQ4"/>
<dbReference type="PANTHER" id="PTHR12246">
    <property type="entry name" value="PALMITOYLTRANSFERASE ZDHHC16"/>
    <property type="match status" value="1"/>
</dbReference>
<dbReference type="Proteomes" id="UP000274922">
    <property type="component" value="Unassembled WGS sequence"/>
</dbReference>
<keyword evidence="6" id="KW-0564">Palmitate</keyword>
<organism evidence="12 13">
    <name type="scientific">Caulochytrium protostelioides</name>
    <dbReference type="NCBI Taxonomy" id="1555241"/>
    <lineage>
        <taxon>Eukaryota</taxon>
        <taxon>Fungi</taxon>
        <taxon>Fungi incertae sedis</taxon>
        <taxon>Chytridiomycota</taxon>
        <taxon>Chytridiomycota incertae sedis</taxon>
        <taxon>Chytridiomycetes</taxon>
        <taxon>Caulochytriales</taxon>
        <taxon>Caulochytriaceae</taxon>
        <taxon>Caulochytrium</taxon>
    </lineage>
</organism>
<accession>A0A4P9XEQ4</accession>
<dbReference type="STRING" id="1555241.A0A4P9XEQ4"/>
<keyword evidence="13" id="KW-1185">Reference proteome</keyword>
<dbReference type="InterPro" id="IPR039859">
    <property type="entry name" value="PFA4/ZDH16/20/ERF2-like"/>
</dbReference>
<feature type="domain" description="Palmitoyltransferase DHHC" evidence="11">
    <location>
        <begin position="174"/>
        <end position="304"/>
    </location>
</feature>
<protein>
    <recommendedName>
        <fullName evidence="10">Palmitoyltransferase</fullName>
        <ecNumber evidence="10">2.3.1.225</ecNumber>
    </recommendedName>
</protein>
<dbReference type="EMBL" id="ML014120">
    <property type="protein sequence ID" value="RKP03631.1"/>
    <property type="molecule type" value="Genomic_DNA"/>
</dbReference>
<dbReference type="InterPro" id="IPR001594">
    <property type="entry name" value="Palmitoyltrfase_DHHC"/>
</dbReference>
<dbReference type="PROSITE" id="PS50216">
    <property type="entry name" value="DHHC"/>
    <property type="match status" value="1"/>
</dbReference>
<keyword evidence="2 10" id="KW-0808">Transferase</keyword>
<evidence type="ECO:0000256" key="5">
    <source>
        <dbReference type="ARBA" id="ARBA00023136"/>
    </source>
</evidence>
<sequence length="389" mass="42905">MARVLWQGSLARLTRCSVGLFNHLVYYGGPCFVLLAVLLIGLCAASFLHTVLPWLAAPRQLATGGPTDALEPSPATDAVRPFVYYAHSAAAYYLLACIAFHYYGAVMTPPGGTEAFAHRVRERATAAAAGAATDAATEDHAAASPEKEAVIPLARDAKYDLEAALDGRGVPQKIGARYCRKCDRPKPDRGHHCSVCRRCVLKMDHHCPWISNCVGHANHRYFYLFLVYMAAGAAYFVVSSLPIALHILEWRVSSSPRLPPPGSPERGVFVLAWMLALFIGAAVAGMAVFHTWLIARGMTTIEYYGRDVAEAVASLRGNTYINEYDLGPRRNFRVFFNLGPDRPWWTVLVPRFVAPLSDGTVWLRADDLVSRHSTAWLRHTDFKDHLLPV</sequence>
<proteinExistence type="inferred from homology"/>
<gene>
    <name evidence="12" type="ORF">CXG81DRAFT_23741</name>
</gene>
<evidence type="ECO:0000313" key="12">
    <source>
        <dbReference type="EMBL" id="RKP03631.1"/>
    </source>
</evidence>
<feature type="transmembrane region" description="Helical" evidence="10">
    <location>
        <begin position="268"/>
        <end position="289"/>
    </location>
</feature>
<comment type="subcellular location">
    <subcellularLocation>
        <location evidence="1">Membrane</location>
        <topology evidence="1">Multi-pass membrane protein</topology>
    </subcellularLocation>
</comment>
<evidence type="ECO:0000256" key="9">
    <source>
        <dbReference type="ARBA" id="ARBA00048048"/>
    </source>
</evidence>
<dbReference type="GO" id="GO:0019706">
    <property type="term" value="F:protein-cysteine S-palmitoyltransferase activity"/>
    <property type="evidence" value="ECO:0007669"/>
    <property type="project" value="UniProtKB-EC"/>
</dbReference>
<evidence type="ECO:0000313" key="13">
    <source>
        <dbReference type="Proteomes" id="UP000274922"/>
    </source>
</evidence>
<name>A0A4P9XEQ4_9FUNG</name>
<evidence type="ECO:0000256" key="2">
    <source>
        <dbReference type="ARBA" id="ARBA00022679"/>
    </source>
</evidence>
<evidence type="ECO:0000259" key="11">
    <source>
        <dbReference type="Pfam" id="PF01529"/>
    </source>
</evidence>
<evidence type="ECO:0000256" key="6">
    <source>
        <dbReference type="ARBA" id="ARBA00023139"/>
    </source>
</evidence>
<dbReference type="Pfam" id="PF01529">
    <property type="entry name" value="DHHC"/>
    <property type="match status" value="1"/>
</dbReference>
<keyword evidence="5 10" id="KW-0472">Membrane</keyword>
<keyword evidence="4 10" id="KW-1133">Transmembrane helix</keyword>
<evidence type="ECO:0000256" key="4">
    <source>
        <dbReference type="ARBA" id="ARBA00022989"/>
    </source>
</evidence>
<keyword evidence="7" id="KW-0449">Lipoprotein</keyword>
<evidence type="ECO:0000256" key="8">
    <source>
        <dbReference type="ARBA" id="ARBA00023315"/>
    </source>
</evidence>
<dbReference type="EC" id="2.3.1.225" evidence="10"/>
<evidence type="ECO:0000256" key="3">
    <source>
        <dbReference type="ARBA" id="ARBA00022692"/>
    </source>
</evidence>
<dbReference type="OrthoDB" id="9909019at2759"/>
<dbReference type="GO" id="GO:0016020">
    <property type="term" value="C:membrane"/>
    <property type="evidence" value="ECO:0007669"/>
    <property type="project" value="UniProtKB-SubCell"/>
</dbReference>
<feature type="transmembrane region" description="Helical" evidence="10">
    <location>
        <begin position="221"/>
        <end position="248"/>
    </location>
</feature>
<evidence type="ECO:0000256" key="7">
    <source>
        <dbReference type="ARBA" id="ARBA00023288"/>
    </source>
</evidence>
<feature type="transmembrane region" description="Helical" evidence="10">
    <location>
        <begin position="82"/>
        <end position="103"/>
    </location>
</feature>
<feature type="transmembrane region" description="Helical" evidence="10">
    <location>
        <begin position="24"/>
        <end position="48"/>
    </location>
</feature>
<keyword evidence="3 10" id="KW-0812">Transmembrane</keyword>
<comment type="catalytic activity">
    <reaction evidence="9 10">
        <text>L-cysteinyl-[protein] + hexadecanoyl-CoA = S-hexadecanoyl-L-cysteinyl-[protein] + CoA</text>
        <dbReference type="Rhea" id="RHEA:36683"/>
        <dbReference type="Rhea" id="RHEA-COMP:10131"/>
        <dbReference type="Rhea" id="RHEA-COMP:11032"/>
        <dbReference type="ChEBI" id="CHEBI:29950"/>
        <dbReference type="ChEBI" id="CHEBI:57287"/>
        <dbReference type="ChEBI" id="CHEBI:57379"/>
        <dbReference type="ChEBI" id="CHEBI:74151"/>
        <dbReference type="EC" id="2.3.1.225"/>
    </reaction>
</comment>
<reference evidence="13" key="1">
    <citation type="journal article" date="2018" name="Nat. Microbiol.">
        <title>Leveraging single-cell genomics to expand the fungal tree of life.</title>
        <authorList>
            <person name="Ahrendt S.R."/>
            <person name="Quandt C.A."/>
            <person name="Ciobanu D."/>
            <person name="Clum A."/>
            <person name="Salamov A."/>
            <person name="Andreopoulos B."/>
            <person name="Cheng J.F."/>
            <person name="Woyke T."/>
            <person name="Pelin A."/>
            <person name="Henrissat B."/>
            <person name="Reynolds N.K."/>
            <person name="Benny G.L."/>
            <person name="Smith M.E."/>
            <person name="James T.Y."/>
            <person name="Grigoriev I.V."/>
        </authorList>
    </citation>
    <scope>NUCLEOTIDE SEQUENCE [LARGE SCALE GENOMIC DNA]</scope>
    <source>
        <strain evidence="13">ATCC 52028</strain>
    </source>
</reference>
<evidence type="ECO:0000256" key="10">
    <source>
        <dbReference type="RuleBase" id="RU079119"/>
    </source>
</evidence>